<evidence type="ECO:0000256" key="20">
    <source>
        <dbReference type="ARBA" id="ARBA00049209"/>
    </source>
</evidence>
<comment type="catalytic activity">
    <reaction evidence="2">
        <text>(6R)-NADPHX = (6S)-NADPHX</text>
        <dbReference type="Rhea" id="RHEA:32227"/>
        <dbReference type="ChEBI" id="CHEBI:64076"/>
        <dbReference type="ChEBI" id="CHEBI:64077"/>
        <dbReference type="EC" id="5.1.99.6"/>
    </reaction>
</comment>
<dbReference type="GO" id="GO:0046872">
    <property type="term" value="F:metal ion binding"/>
    <property type="evidence" value="ECO:0007669"/>
    <property type="project" value="UniProtKB-KW"/>
</dbReference>
<dbReference type="EMBL" id="BARW01000304">
    <property type="protein sequence ID" value="GAI62432.1"/>
    <property type="molecule type" value="Genomic_DNA"/>
</dbReference>
<dbReference type="GO" id="GO:0110051">
    <property type="term" value="P:metabolite repair"/>
    <property type="evidence" value="ECO:0007669"/>
    <property type="project" value="TreeGrafter"/>
</dbReference>
<evidence type="ECO:0000259" key="22">
    <source>
        <dbReference type="PROSITE" id="PS51385"/>
    </source>
</evidence>
<dbReference type="EC" id="5.1.99.6" evidence="6"/>
<comment type="similarity">
    <text evidence="5">In the C-terminal section; belongs to the NnrD/CARKD family.</text>
</comment>
<evidence type="ECO:0000256" key="17">
    <source>
        <dbReference type="ARBA" id="ARBA00025153"/>
    </source>
</evidence>
<comment type="cofactor">
    <cofactor evidence="3">
        <name>K(+)</name>
        <dbReference type="ChEBI" id="CHEBI:29103"/>
    </cofactor>
</comment>
<dbReference type="PANTHER" id="PTHR12592:SF0">
    <property type="entry name" value="ATP-DEPENDENT (S)-NAD(P)H-HYDRATE DEHYDRATASE"/>
    <property type="match status" value="1"/>
</dbReference>
<evidence type="ECO:0000256" key="3">
    <source>
        <dbReference type="ARBA" id="ARBA00001958"/>
    </source>
</evidence>
<proteinExistence type="inferred from homology"/>
<evidence type="ECO:0000256" key="16">
    <source>
        <dbReference type="ARBA" id="ARBA00023268"/>
    </source>
</evidence>
<dbReference type="SUPFAM" id="SSF53613">
    <property type="entry name" value="Ribokinase-like"/>
    <property type="match status" value="1"/>
</dbReference>
<comment type="catalytic activity">
    <reaction evidence="1">
        <text>(6R)-NADHX = (6S)-NADHX</text>
        <dbReference type="Rhea" id="RHEA:32215"/>
        <dbReference type="ChEBI" id="CHEBI:64074"/>
        <dbReference type="ChEBI" id="CHEBI:64075"/>
        <dbReference type="EC" id="5.1.99.6"/>
    </reaction>
</comment>
<keyword evidence="16" id="KW-0511">Multifunctional enzyme</keyword>
<dbReference type="InterPro" id="IPR004443">
    <property type="entry name" value="YjeF_N_dom"/>
</dbReference>
<evidence type="ECO:0000256" key="5">
    <source>
        <dbReference type="ARBA" id="ARBA00009524"/>
    </source>
</evidence>
<dbReference type="AlphaFoldDB" id="X1Q1K7"/>
<evidence type="ECO:0000256" key="2">
    <source>
        <dbReference type="ARBA" id="ARBA00000909"/>
    </source>
</evidence>
<keyword evidence="12" id="KW-0630">Potassium</keyword>
<evidence type="ECO:0000256" key="19">
    <source>
        <dbReference type="ARBA" id="ARBA00048238"/>
    </source>
</evidence>
<dbReference type="EC" id="4.2.1.136" evidence="7"/>
<feature type="non-terminal residue" evidence="23">
    <location>
        <position position="452"/>
    </location>
</feature>
<keyword evidence="14" id="KW-0413">Isomerase</keyword>
<dbReference type="Gene3D" id="3.40.1190.20">
    <property type="match status" value="1"/>
</dbReference>
<evidence type="ECO:0000256" key="8">
    <source>
        <dbReference type="ARBA" id="ARBA00022723"/>
    </source>
</evidence>
<dbReference type="NCBIfam" id="TIGR00197">
    <property type="entry name" value="yjeF_nterm"/>
    <property type="match status" value="1"/>
</dbReference>
<dbReference type="InterPro" id="IPR000631">
    <property type="entry name" value="CARKD"/>
</dbReference>
<evidence type="ECO:0000256" key="15">
    <source>
        <dbReference type="ARBA" id="ARBA00023239"/>
    </source>
</evidence>
<organism evidence="23">
    <name type="scientific">marine sediment metagenome</name>
    <dbReference type="NCBI Taxonomy" id="412755"/>
    <lineage>
        <taxon>unclassified sequences</taxon>
        <taxon>metagenomes</taxon>
        <taxon>ecological metagenomes</taxon>
    </lineage>
</organism>
<keyword evidence="11" id="KW-0521">NADP</keyword>
<dbReference type="Pfam" id="PF01256">
    <property type="entry name" value="Carb_kinase"/>
    <property type="match status" value="1"/>
</dbReference>
<comment type="similarity">
    <text evidence="4">In the N-terminal section; belongs to the NnrE/AIBP family.</text>
</comment>
<dbReference type="Gene3D" id="3.40.50.10260">
    <property type="entry name" value="YjeF N-terminal domain"/>
    <property type="match status" value="1"/>
</dbReference>
<dbReference type="GO" id="GO:0005524">
    <property type="term" value="F:ATP binding"/>
    <property type="evidence" value="ECO:0007669"/>
    <property type="project" value="UniProtKB-KW"/>
</dbReference>
<evidence type="ECO:0000313" key="23">
    <source>
        <dbReference type="EMBL" id="GAI62432.1"/>
    </source>
</evidence>
<comment type="function">
    <text evidence="17">Bifunctional enzyme that catalyzes the epimerization of the S- and R-forms of NAD(P)HX and the dehydration of the S-form of NAD(P)HX at the expense of ADP, which is converted to AMP. This allows the repair of both epimers of NAD(P)HX, a damaged form of NAD(P)H that is a result of enzymatic or heat-dependent hydration.</text>
</comment>
<evidence type="ECO:0000256" key="1">
    <source>
        <dbReference type="ARBA" id="ARBA00000013"/>
    </source>
</evidence>
<comment type="catalytic activity">
    <reaction evidence="20">
        <text>(6S)-NADPHX + ADP = AMP + phosphate + NADPH + H(+)</text>
        <dbReference type="Rhea" id="RHEA:32235"/>
        <dbReference type="ChEBI" id="CHEBI:15378"/>
        <dbReference type="ChEBI" id="CHEBI:43474"/>
        <dbReference type="ChEBI" id="CHEBI:57783"/>
        <dbReference type="ChEBI" id="CHEBI:64076"/>
        <dbReference type="ChEBI" id="CHEBI:456215"/>
        <dbReference type="ChEBI" id="CHEBI:456216"/>
        <dbReference type="EC" id="4.2.1.136"/>
    </reaction>
</comment>
<evidence type="ECO:0000256" key="14">
    <source>
        <dbReference type="ARBA" id="ARBA00023235"/>
    </source>
</evidence>
<evidence type="ECO:0000256" key="13">
    <source>
        <dbReference type="ARBA" id="ARBA00023027"/>
    </source>
</evidence>
<name>X1Q1K7_9ZZZZ</name>
<evidence type="ECO:0000259" key="21">
    <source>
        <dbReference type="PROSITE" id="PS51383"/>
    </source>
</evidence>
<reference evidence="23" key="1">
    <citation type="journal article" date="2014" name="Front. Microbiol.">
        <title>High frequency of phylogenetically diverse reductive dehalogenase-homologous genes in deep subseafloor sedimentary metagenomes.</title>
        <authorList>
            <person name="Kawai M."/>
            <person name="Futagami T."/>
            <person name="Toyoda A."/>
            <person name="Takaki Y."/>
            <person name="Nishi S."/>
            <person name="Hori S."/>
            <person name="Arai W."/>
            <person name="Tsubouchi T."/>
            <person name="Morono Y."/>
            <person name="Uchiyama I."/>
            <person name="Ito T."/>
            <person name="Fujiyama A."/>
            <person name="Inagaki F."/>
            <person name="Takami H."/>
        </authorList>
    </citation>
    <scope>NUCLEOTIDE SEQUENCE</scope>
    <source>
        <strain evidence="23">Expedition CK06-06</strain>
    </source>
</reference>
<protein>
    <recommendedName>
        <fullName evidence="18">Nicotinamide nucleotide repair protein</fullName>
        <ecNumber evidence="7">4.2.1.136</ecNumber>
        <ecNumber evidence="6">5.1.99.6</ecNumber>
    </recommendedName>
</protein>
<dbReference type="PANTHER" id="PTHR12592">
    <property type="entry name" value="ATP-DEPENDENT (S)-NAD(P)H-HYDRATE DEHYDRATASE FAMILY MEMBER"/>
    <property type="match status" value="1"/>
</dbReference>
<evidence type="ECO:0000256" key="12">
    <source>
        <dbReference type="ARBA" id="ARBA00022958"/>
    </source>
</evidence>
<dbReference type="GO" id="GO:0052855">
    <property type="term" value="F:ADP-dependent NAD(P)H-hydrate dehydratase activity"/>
    <property type="evidence" value="ECO:0007669"/>
    <property type="project" value="UniProtKB-EC"/>
</dbReference>
<dbReference type="SUPFAM" id="SSF64153">
    <property type="entry name" value="YjeF N-terminal domain-like"/>
    <property type="match status" value="1"/>
</dbReference>
<dbReference type="PROSITE" id="PS51385">
    <property type="entry name" value="YJEF_N"/>
    <property type="match status" value="1"/>
</dbReference>
<keyword evidence="8" id="KW-0479">Metal-binding</keyword>
<gene>
    <name evidence="23" type="ORF">S12H4_01502</name>
</gene>
<evidence type="ECO:0000256" key="10">
    <source>
        <dbReference type="ARBA" id="ARBA00022840"/>
    </source>
</evidence>
<accession>X1Q1K7</accession>
<sequence>MKLKRILKGSRIAEIDSKAISGGIDSKLLMKNAGSGISKEIISDFENKKLKRAVRGLVVCGSGNNGGDGFVAAKDLLDYGMRVIVFHISPVKEFSPDSLFYFKKLKAGRNNDVYYLNLEDKKISSLFKKELKKADFVLDAIFGTGLHGKDVYGPANEIIESIKSAKEKNRNLEIYSVDIPSGVDSDNGRVLGTAVRADKTITFGCKKIGLVNYPGADFTGEIKVIDIGIPEKYYSKYEQIFEPDFRWVAENIPLKESWTHKYKVGNLLVIAGSAGFTGAASMTCMGALRCGAGVVTLVCPRELNSTFEEKLTEVITYPVKQTEDISLHIDSLNEILGLSDRFNALAIGPGLSRNPSTICLVRELLKNIKKPLVLDADGLYALYGPRDVESVKKLDLTNVIITPHAGELSLIMGLGKVPLEDRIKINLEVAAKYRLISVLKGAKTVISDYKGT</sequence>
<dbReference type="PROSITE" id="PS51383">
    <property type="entry name" value="YJEF_C_3"/>
    <property type="match status" value="1"/>
</dbReference>
<evidence type="ECO:0000256" key="18">
    <source>
        <dbReference type="ARBA" id="ARBA00032624"/>
    </source>
</evidence>
<keyword evidence="9" id="KW-0547">Nucleotide-binding</keyword>
<dbReference type="HAMAP" id="MF_01966">
    <property type="entry name" value="NADHX_epimerase"/>
    <property type="match status" value="1"/>
</dbReference>
<evidence type="ECO:0000256" key="4">
    <source>
        <dbReference type="ARBA" id="ARBA00006001"/>
    </source>
</evidence>
<evidence type="ECO:0000256" key="11">
    <source>
        <dbReference type="ARBA" id="ARBA00022857"/>
    </source>
</evidence>
<comment type="caution">
    <text evidence="23">The sequence shown here is derived from an EMBL/GenBank/DDBJ whole genome shotgun (WGS) entry which is preliminary data.</text>
</comment>
<dbReference type="GO" id="GO:0052856">
    <property type="term" value="F:NAD(P)HX epimerase activity"/>
    <property type="evidence" value="ECO:0007669"/>
    <property type="project" value="UniProtKB-EC"/>
</dbReference>
<dbReference type="InterPro" id="IPR036652">
    <property type="entry name" value="YjeF_N_dom_sf"/>
</dbReference>
<evidence type="ECO:0000256" key="9">
    <source>
        <dbReference type="ARBA" id="ARBA00022741"/>
    </source>
</evidence>
<dbReference type="CDD" id="cd01171">
    <property type="entry name" value="YXKO-related"/>
    <property type="match status" value="1"/>
</dbReference>
<dbReference type="Pfam" id="PF03853">
    <property type="entry name" value="YjeF_N"/>
    <property type="match status" value="1"/>
</dbReference>
<evidence type="ECO:0000256" key="6">
    <source>
        <dbReference type="ARBA" id="ARBA00012228"/>
    </source>
</evidence>
<evidence type="ECO:0000256" key="7">
    <source>
        <dbReference type="ARBA" id="ARBA00013129"/>
    </source>
</evidence>
<dbReference type="InterPro" id="IPR029056">
    <property type="entry name" value="Ribokinase-like"/>
</dbReference>
<keyword evidence="15" id="KW-0456">Lyase</keyword>
<feature type="domain" description="YjeF C-terminal" evidence="21">
    <location>
        <begin position="244"/>
        <end position="452"/>
    </location>
</feature>
<feature type="domain" description="YjeF N-terminal" evidence="22">
    <location>
        <begin position="12"/>
        <end position="235"/>
    </location>
</feature>
<dbReference type="PIRSF" id="PIRSF017184">
    <property type="entry name" value="Nnr"/>
    <property type="match status" value="1"/>
</dbReference>
<dbReference type="InterPro" id="IPR030677">
    <property type="entry name" value="Nnr"/>
</dbReference>
<comment type="catalytic activity">
    <reaction evidence="19">
        <text>(6S)-NADHX + ADP = AMP + phosphate + NADH + H(+)</text>
        <dbReference type="Rhea" id="RHEA:32223"/>
        <dbReference type="ChEBI" id="CHEBI:15378"/>
        <dbReference type="ChEBI" id="CHEBI:43474"/>
        <dbReference type="ChEBI" id="CHEBI:57945"/>
        <dbReference type="ChEBI" id="CHEBI:64074"/>
        <dbReference type="ChEBI" id="CHEBI:456215"/>
        <dbReference type="ChEBI" id="CHEBI:456216"/>
        <dbReference type="EC" id="4.2.1.136"/>
    </reaction>
</comment>
<keyword evidence="13" id="KW-0520">NAD</keyword>
<keyword evidence="10" id="KW-0067">ATP-binding</keyword>